<comment type="cofactor">
    <cofactor evidence="1">
        <name>Mg(2+)</name>
        <dbReference type="ChEBI" id="CHEBI:18420"/>
    </cofactor>
</comment>
<dbReference type="SUPFAM" id="SSF63882">
    <property type="entry name" value="MoeA N-terminal region -like"/>
    <property type="match status" value="1"/>
</dbReference>
<comment type="catalytic activity">
    <reaction evidence="1">
        <text>adenylyl-molybdopterin + molybdate = Mo-molybdopterin + AMP + H(+)</text>
        <dbReference type="Rhea" id="RHEA:35047"/>
        <dbReference type="ChEBI" id="CHEBI:15378"/>
        <dbReference type="ChEBI" id="CHEBI:36264"/>
        <dbReference type="ChEBI" id="CHEBI:62727"/>
        <dbReference type="ChEBI" id="CHEBI:71302"/>
        <dbReference type="ChEBI" id="CHEBI:456215"/>
    </reaction>
</comment>
<keyword evidence="1" id="KW-0808">Transferase</keyword>
<feature type="domain" description="MoaB/Mog" evidence="2">
    <location>
        <begin position="78"/>
        <end position="211"/>
    </location>
</feature>
<dbReference type="PANTHER" id="PTHR10192:SF5">
    <property type="entry name" value="GEPHYRIN"/>
    <property type="match status" value="1"/>
</dbReference>
<evidence type="ECO:0000313" key="3">
    <source>
        <dbReference type="EMBL" id="PWK37757.1"/>
    </source>
</evidence>
<dbReference type="Gene3D" id="3.40.980.10">
    <property type="entry name" value="MoaB/Mog-like domain"/>
    <property type="match status" value="1"/>
</dbReference>
<proteinExistence type="inferred from homology"/>
<dbReference type="GO" id="GO:0006777">
    <property type="term" value="P:Mo-molybdopterin cofactor biosynthetic process"/>
    <property type="evidence" value="ECO:0007669"/>
    <property type="project" value="UniProtKB-UniRule"/>
</dbReference>
<dbReference type="PANTHER" id="PTHR10192">
    <property type="entry name" value="MOLYBDOPTERIN BIOSYNTHESIS PROTEIN"/>
    <property type="match status" value="1"/>
</dbReference>
<dbReference type="SUPFAM" id="SSF53218">
    <property type="entry name" value="Molybdenum cofactor biosynthesis proteins"/>
    <property type="match status" value="1"/>
</dbReference>
<dbReference type="GO" id="GO:0061599">
    <property type="term" value="F:molybdopterin molybdotransferase activity"/>
    <property type="evidence" value="ECO:0007669"/>
    <property type="project" value="UniProtKB-UniRule"/>
</dbReference>
<dbReference type="Pfam" id="PF00994">
    <property type="entry name" value="MoCF_biosynth"/>
    <property type="match status" value="1"/>
</dbReference>
<dbReference type="GO" id="GO:0046872">
    <property type="term" value="F:metal ion binding"/>
    <property type="evidence" value="ECO:0007669"/>
    <property type="project" value="UniProtKB-UniRule"/>
</dbReference>
<name>A0A316EYG2_9BURK</name>
<comment type="pathway">
    <text evidence="1">Cofactor biosynthesis; molybdopterin biosynthesis.</text>
</comment>
<sequence length="302" mass="31845">MLKFDEAQARFAASVAPVRESERVWLELAAGRVLASDLASHTGDPLPPAGTLLQPGHIAALAAQGYNEVPVYRLVEVALLRVGEAPTEDAPDANGPMLEALVHSLGAVVRRRGGVAEDGARLHDALVELVEEGECDAVVVYGGHGVGSAPQLFAAALVAAGGELLCRQVQMNPGRSVLLGRLRDRPLVCLPADAAAAYVTFVLLATPMVRRMQGRASIYPPVSRVEAAAGGFAVPRHGEGDAFWRVERATGADGTDRVRATPAPDGSVATLGDASGLVRIAPHMSERTQVRVPYYDLSRWLC</sequence>
<dbReference type="OrthoDB" id="9804758at2"/>
<dbReference type="SMART" id="SM00852">
    <property type="entry name" value="MoCF_biosynth"/>
    <property type="match status" value="1"/>
</dbReference>
<organism evidence="3 4">
    <name type="scientific">Cupriavidus plantarum</name>
    <dbReference type="NCBI Taxonomy" id="942865"/>
    <lineage>
        <taxon>Bacteria</taxon>
        <taxon>Pseudomonadati</taxon>
        <taxon>Pseudomonadota</taxon>
        <taxon>Betaproteobacteria</taxon>
        <taxon>Burkholderiales</taxon>
        <taxon>Burkholderiaceae</taxon>
        <taxon>Cupriavidus</taxon>
    </lineage>
</organism>
<dbReference type="RefSeq" id="WP_109581435.1">
    <property type="nucleotide sequence ID" value="NZ_JACBYU010000001.1"/>
</dbReference>
<dbReference type="InterPro" id="IPR036135">
    <property type="entry name" value="MoeA_linker/N_sf"/>
</dbReference>
<reference evidence="3 4" key="1">
    <citation type="submission" date="2018-05" db="EMBL/GenBank/DDBJ databases">
        <title>Genomic Encyclopedia of Type Strains, Phase IV (KMG-V): Genome sequencing to study the core and pangenomes of soil and plant-associated prokaryotes.</title>
        <authorList>
            <person name="Whitman W."/>
        </authorList>
    </citation>
    <scope>NUCLEOTIDE SEQUENCE [LARGE SCALE GENOMIC DNA]</scope>
    <source>
        <strain evidence="3 4">SLV-132</strain>
    </source>
</reference>
<evidence type="ECO:0000313" key="4">
    <source>
        <dbReference type="Proteomes" id="UP000245754"/>
    </source>
</evidence>
<evidence type="ECO:0000259" key="2">
    <source>
        <dbReference type="SMART" id="SM00852"/>
    </source>
</evidence>
<dbReference type="InterPro" id="IPR036425">
    <property type="entry name" value="MoaB/Mog-like_dom_sf"/>
</dbReference>
<keyword evidence="1" id="KW-0479">Metal-binding</keyword>
<dbReference type="EMBL" id="QGGT01000001">
    <property type="protein sequence ID" value="PWK37757.1"/>
    <property type="molecule type" value="Genomic_DNA"/>
</dbReference>
<comment type="function">
    <text evidence="1">Catalyzes the insertion of molybdate into adenylated molybdopterin with the concomitant release of AMP.</text>
</comment>
<dbReference type="InterPro" id="IPR038987">
    <property type="entry name" value="MoeA-like"/>
</dbReference>
<evidence type="ECO:0000256" key="1">
    <source>
        <dbReference type="RuleBase" id="RU365090"/>
    </source>
</evidence>
<dbReference type="UniPathway" id="UPA00344"/>
<dbReference type="EC" id="2.10.1.1" evidence="1"/>
<keyword evidence="1" id="KW-0501">Molybdenum cofactor biosynthesis</keyword>
<protein>
    <recommendedName>
        <fullName evidence="1">Molybdopterin molybdenumtransferase</fullName>
        <ecNumber evidence="1">2.10.1.1</ecNumber>
    </recommendedName>
</protein>
<keyword evidence="1" id="KW-0500">Molybdenum</keyword>
<gene>
    <name evidence="3" type="ORF">C7419_1011643</name>
</gene>
<keyword evidence="1" id="KW-0460">Magnesium</keyword>
<dbReference type="InterPro" id="IPR001453">
    <property type="entry name" value="MoaB/Mog_dom"/>
</dbReference>
<dbReference type="Proteomes" id="UP000245754">
    <property type="component" value="Unassembled WGS sequence"/>
</dbReference>
<accession>A0A316EYG2</accession>
<dbReference type="GO" id="GO:0005829">
    <property type="term" value="C:cytosol"/>
    <property type="evidence" value="ECO:0007669"/>
    <property type="project" value="TreeGrafter"/>
</dbReference>
<comment type="similarity">
    <text evidence="1">Belongs to the MoeA family.</text>
</comment>
<comment type="caution">
    <text evidence="3">The sequence shown here is derived from an EMBL/GenBank/DDBJ whole genome shotgun (WGS) entry which is preliminary data.</text>
</comment>
<keyword evidence="4" id="KW-1185">Reference proteome</keyword>
<dbReference type="AlphaFoldDB" id="A0A316EYG2"/>